<protein>
    <recommendedName>
        <fullName evidence="1">Glycoside hydrolase 123 catalytic domain-containing protein</fullName>
    </recommendedName>
</protein>
<dbReference type="AlphaFoldDB" id="A0A1M4T4T6"/>
<evidence type="ECO:0000313" key="2">
    <source>
        <dbReference type="EMBL" id="SHE39440.1"/>
    </source>
</evidence>
<dbReference type="STRING" id="1533.SAMN05443638_10214"/>
<gene>
    <name evidence="2" type="ORF">SAMN05443638_10214</name>
</gene>
<organism evidence="2 3">
    <name type="scientific">Clostridium fallax</name>
    <dbReference type="NCBI Taxonomy" id="1533"/>
    <lineage>
        <taxon>Bacteria</taxon>
        <taxon>Bacillati</taxon>
        <taxon>Bacillota</taxon>
        <taxon>Clostridia</taxon>
        <taxon>Eubacteriales</taxon>
        <taxon>Clostridiaceae</taxon>
        <taxon>Clostridium</taxon>
    </lineage>
</organism>
<reference evidence="2 3" key="1">
    <citation type="submission" date="2016-11" db="EMBL/GenBank/DDBJ databases">
        <authorList>
            <person name="Jaros S."/>
            <person name="Januszkiewicz K."/>
            <person name="Wedrychowicz H."/>
        </authorList>
    </citation>
    <scope>NUCLEOTIDE SEQUENCE [LARGE SCALE GENOMIC DNA]</scope>
    <source>
        <strain evidence="2 3">DSM 2631</strain>
    </source>
</reference>
<sequence>MNFKYGLFNSYFKHYKHKENMVTFSKNLGLSLCKGEKFAFQILISCDEDFCCKLGNSMDISYKGLINSLRFSVKDNSYLKNIKLSFLGYVEDDNKNLLSDPILNNKTLLINKNEYQSIWVEGFVPNDSNISNTTLEIDIYESKDYLKEKILSSIKVNIEILNISIPKISESDFFLDLWQHPSNWARMYDVEYFSDDHWFIIENNLKELASSGAKVITLIVSDYSWAGQGCYKEFKNPSNLFELNIVNVYKGNDNHIYCDFTNLDKYLKLCFKYGIDAEIDIFGIIGNWDNFSFGNPLKDYKDPIRISYYDENEKAYSYIDCKDDLKEYLTQLFNHLYKLNIFDKVRIISDEPNNSDLFKEWVNFIDKCALNKNIKFKCAIHNQEFYEKFNENIQDISLNTYEIINNITSIKDLGDKLSSKNGKATWYSCCFPKKLNTFLESPLLESRLIPWFTYYINFHGFLRWAYAIWPSNPFKEVSYKYPNWTAGDMFFVYPGKNMKPISSVRWENLKFGIQDYMILKIMEQKGLNSDYIRNQLGSLLGNKEDMKCLENRQIDFNYSLDGENYINLRNNLIKSLNKL</sequence>
<dbReference type="RefSeq" id="WP_072892438.1">
    <property type="nucleotide sequence ID" value="NZ_FQVM01000002.1"/>
</dbReference>
<dbReference type="Proteomes" id="UP000184035">
    <property type="component" value="Unassembled WGS sequence"/>
</dbReference>
<name>A0A1M4T4T6_9CLOT</name>
<proteinExistence type="predicted"/>
<dbReference type="OrthoDB" id="197680at2"/>
<dbReference type="InterPro" id="IPR025150">
    <property type="entry name" value="GH123_cat"/>
</dbReference>
<keyword evidence="3" id="KW-1185">Reference proteome</keyword>
<dbReference type="Pfam" id="PF13320">
    <property type="entry name" value="GH123_cat"/>
    <property type="match status" value="1"/>
</dbReference>
<feature type="domain" description="Glycoside hydrolase 123 catalytic" evidence="1">
    <location>
        <begin position="178"/>
        <end position="522"/>
    </location>
</feature>
<dbReference type="EMBL" id="FQVM01000002">
    <property type="protein sequence ID" value="SHE39440.1"/>
    <property type="molecule type" value="Genomic_DNA"/>
</dbReference>
<evidence type="ECO:0000259" key="1">
    <source>
        <dbReference type="Pfam" id="PF13320"/>
    </source>
</evidence>
<evidence type="ECO:0000313" key="3">
    <source>
        <dbReference type="Proteomes" id="UP000184035"/>
    </source>
</evidence>
<accession>A0A1M4T4T6</accession>